<dbReference type="Proteomes" id="UP000031166">
    <property type="component" value="Unassembled WGS sequence"/>
</dbReference>
<accession>A0A0B4D6H0</accession>
<evidence type="ECO:0000313" key="5">
    <source>
        <dbReference type="EMBL" id="KIC59735.1"/>
    </source>
</evidence>
<name>A0A0B4D6H0_9CAUL</name>
<sequence length="140" mass="15202">MTTTRTLLFDSPFLLGFDHTRALIDRAAKAAAESYPPYNVEQIGDAGVRISLAVAGFAPDELAITLDGRQLTIAGKRDDAGRGEQAFLHRGIAARGFVRNFVLADGLEVEGARLEHGLLHVDLIRPEAERQVRRIPITAG</sequence>
<dbReference type="STRING" id="172043.RM53_04825"/>
<evidence type="ECO:0000313" key="6">
    <source>
        <dbReference type="Proteomes" id="UP000031166"/>
    </source>
</evidence>
<organism evidence="5 6">
    <name type="scientific">Brevundimonas nasdae</name>
    <dbReference type="NCBI Taxonomy" id="172043"/>
    <lineage>
        <taxon>Bacteria</taxon>
        <taxon>Pseudomonadati</taxon>
        <taxon>Pseudomonadota</taxon>
        <taxon>Alphaproteobacteria</taxon>
        <taxon>Caulobacterales</taxon>
        <taxon>Caulobacteraceae</taxon>
        <taxon>Brevundimonas</taxon>
    </lineage>
</organism>
<dbReference type="CDD" id="cd06470">
    <property type="entry name" value="ACD_IbpA-B_like"/>
    <property type="match status" value="1"/>
</dbReference>
<dbReference type="PROSITE" id="PS01031">
    <property type="entry name" value="SHSP"/>
    <property type="match status" value="1"/>
</dbReference>
<feature type="domain" description="SHSP" evidence="4">
    <location>
        <begin position="29"/>
        <end position="140"/>
    </location>
</feature>
<dbReference type="SUPFAM" id="SSF49764">
    <property type="entry name" value="HSP20-like chaperones"/>
    <property type="match status" value="1"/>
</dbReference>
<evidence type="ECO:0000259" key="4">
    <source>
        <dbReference type="PROSITE" id="PS01031"/>
    </source>
</evidence>
<proteinExistence type="inferred from homology"/>
<dbReference type="PANTHER" id="PTHR47062:SF1">
    <property type="entry name" value="SMALL HEAT SHOCK PROTEIN IBPA"/>
    <property type="match status" value="1"/>
</dbReference>
<dbReference type="EMBL" id="JWSY01000005">
    <property type="protein sequence ID" value="KIC59735.1"/>
    <property type="molecule type" value="Genomic_DNA"/>
</dbReference>
<comment type="similarity">
    <text evidence="2 3">Belongs to the small heat shock protein (HSP20) family.</text>
</comment>
<dbReference type="InterPro" id="IPR037913">
    <property type="entry name" value="ACD_IbpA/B"/>
</dbReference>
<dbReference type="RefSeq" id="WP_039244752.1">
    <property type="nucleotide sequence ID" value="NZ_JWSY01000005.1"/>
</dbReference>
<dbReference type="InterPro" id="IPR008978">
    <property type="entry name" value="HSP20-like_chaperone"/>
</dbReference>
<dbReference type="Pfam" id="PF00011">
    <property type="entry name" value="HSP20"/>
    <property type="match status" value="1"/>
</dbReference>
<evidence type="ECO:0000256" key="2">
    <source>
        <dbReference type="PROSITE-ProRule" id="PRU00285"/>
    </source>
</evidence>
<evidence type="ECO:0000256" key="1">
    <source>
        <dbReference type="ARBA" id="ARBA00023016"/>
    </source>
</evidence>
<evidence type="ECO:0000256" key="3">
    <source>
        <dbReference type="RuleBase" id="RU003616"/>
    </source>
</evidence>
<dbReference type="Gene3D" id="2.60.40.790">
    <property type="match status" value="1"/>
</dbReference>
<protein>
    <submittedName>
        <fullName evidence="5">Heat-shock protein Hsp20</fullName>
    </submittedName>
</protein>
<dbReference type="PANTHER" id="PTHR47062">
    <property type="match status" value="1"/>
</dbReference>
<dbReference type="InterPro" id="IPR002068">
    <property type="entry name" value="A-crystallin/Hsp20_dom"/>
</dbReference>
<keyword evidence="1" id="KW-0346">Stress response</keyword>
<comment type="caution">
    <text evidence="5">The sequence shown here is derived from an EMBL/GenBank/DDBJ whole genome shotgun (WGS) entry which is preliminary data.</text>
</comment>
<dbReference type="AlphaFoldDB" id="A0A0B4D6H0"/>
<reference evidence="5 6" key="1">
    <citation type="submission" date="2014-12" db="EMBL/GenBank/DDBJ databases">
        <title>Genome sequencing of Brevundimonas nasdae TPW30.</title>
        <authorList>
            <person name="Tan P.W."/>
            <person name="Chan K.-G."/>
        </authorList>
    </citation>
    <scope>NUCLEOTIDE SEQUENCE [LARGE SCALE GENOMIC DNA]</scope>
    <source>
        <strain evidence="5 6">TPW30</strain>
    </source>
</reference>
<gene>
    <name evidence="5" type="ORF">RM53_04825</name>
</gene>